<keyword evidence="1" id="KW-0853">WD repeat</keyword>
<dbReference type="Pfam" id="PF02138">
    <property type="entry name" value="Beach"/>
    <property type="match status" value="1"/>
</dbReference>
<protein>
    <submittedName>
        <fullName evidence="5">Uncharacterized protein</fullName>
    </submittedName>
</protein>
<feature type="region of interest" description="Disordered" evidence="2">
    <location>
        <begin position="505"/>
        <end position="543"/>
    </location>
</feature>
<dbReference type="PROSITE" id="PS50082">
    <property type="entry name" value="WD_REPEATS_2"/>
    <property type="match status" value="1"/>
</dbReference>
<evidence type="ECO:0000313" key="5">
    <source>
        <dbReference type="EMBL" id="GMH63100.1"/>
    </source>
</evidence>
<evidence type="ECO:0000256" key="1">
    <source>
        <dbReference type="PROSITE-ProRule" id="PRU00221"/>
    </source>
</evidence>
<feature type="compositionally biased region" description="Polar residues" evidence="2">
    <location>
        <begin position="508"/>
        <end position="519"/>
    </location>
</feature>
<dbReference type="PROSITE" id="PS50197">
    <property type="entry name" value="BEACH"/>
    <property type="match status" value="1"/>
</dbReference>
<feature type="region of interest" description="Disordered" evidence="2">
    <location>
        <begin position="2955"/>
        <end position="2974"/>
    </location>
</feature>
<reference evidence="6" key="1">
    <citation type="journal article" date="2023" name="Commun. Biol.">
        <title>Genome analysis of Parmales, the sister group of diatoms, reveals the evolutionary specialization of diatoms from phago-mixotrophs to photoautotrophs.</title>
        <authorList>
            <person name="Ban H."/>
            <person name="Sato S."/>
            <person name="Yoshikawa S."/>
            <person name="Yamada K."/>
            <person name="Nakamura Y."/>
            <person name="Ichinomiya M."/>
            <person name="Sato N."/>
            <person name="Blanc-Mathieu R."/>
            <person name="Endo H."/>
            <person name="Kuwata A."/>
            <person name="Ogata H."/>
        </authorList>
    </citation>
    <scope>NUCLEOTIDE SEQUENCE [LARGE SCALE GENOMIC DNA]</scope>
    <source>
        <strain evidence="6">NIES 3700</strain>
    </source>
</reference>
<dbReference type="SUPFAM" id="SSF81837">
    <property type="entry name" value="BEACH domain"/>
    <property type="match status" value="1"/>
</dbReference>
<comment type="caution">
    <text evidence="5">The sequence shown here is derived from an EMBL/GenBank/DDBJ whole genome shotgun (WGS) entry which is preliminary data.</text>
</comment>
<gene>
    <name evidence="5" type="ORF">TrLO_g13772</name>
</gene>
<accession>A0A9W7A876</accession>
<feature type="compositionally biased region" description="Low complexity" evidence="2">
    <location>
        <begin position="20"/>
        <end position="42"/>
    </location>
</feature>
<feature type="domain" description="BEACH-type PH" evidence="4">
    <location>
        <begin position="2524"/>
        <end position="2635"/>
    </location>
</feature>
<dbReference type="InterPro" id="IPR036322">
    <property type="entry name" value="WD40_repeat_dom_sf"/>
</dbReference>
<feature type="compositionally biased region" description="Polar residues" evidence="2">
    <location>
        <begin position="1553"/>
        <end position="1591"/>
    </location>
</feature>
<evidence type="ECO:0000256" key="2">
    <source>
        <dbReference type="SAM" id="MobiDB-lite"/>
    </source>
</evidence>
<feature type="region of interest" description="Disordered" evidence="2">
    <location>
        <begin position="1523"/>
        <end position="1600"/>
    </location>
</feature>
<dbReference type="SMART" id="SM01026">
    <property type="entry name" value="Beach"/>
    <property type="match status" value="1"/>
</dbReference>
<dbReference type="InterPro" id="IPR036372">
    <property type="entry name" value="BEACH_dom_sf"/>
</dbReference>
<dbReference type="EMBL" id="BRXW01000525">
    <property type="protein sequence ID" value="GMH63100.1"/>
    <property type="molecule type" value="Genomic_DNA"/>
</dbReference>
<organism evidence="5 6">
    <name type="scientific">Triparma laevis f. longispina</name>
    <dbReference type="NCBI Taxonomy" id="1714387"/>
    <lineage>
        <taxon>Eukaryota</taxon>
        <taxon>Sar</taxon>
        <taxon>Stramenopiles</taxon>
        <taxon>Ochrophyta</taxon>
        <taxon>Bolidophyceae</taxon>
        <taxon>Parmales</taxon>
        <taxon>Triparmaceae</taxon>
        <taxon>Triparma</taxon>
    </lineage>
</organism>
<dbReference type="InterPro" id="IPR046851">
    <property type="entry name" value="NBCH_WD40"/>
</dbReference>
<feature type="compositionally biased region" description="Polar residues" evidence="2">
    <location>
        <begin position="532"/>
        <end position="543"/>
    </location>
</feature>
<dbReference type="SUPFAM" id="SSF50978">
    <property type="entry name" value="WD40 repeat-like"/>
    <property type="match status" value="1"/>
</dbReference>
<feature type="compositionally biased region" description="Polar residues" evidence="2">
    <location>
        <begin position="1937"/>
        <end position="1952"/>
    </location>
</feature>
<feature type="compositionally biased region" description="Pro residues" evidence="2">
    <location>
        <begin position="43"/>
        <end position="68"/>
    </location>
</feature>
<feature type="compositionally biased region" description="Low complexity" evidence="2">
    <location>
        <begin position="2064"/>
        <end position="2076"/>
    </location>
</feature>
<feature type="region of interest" description="Disordered" evidence="2">
    <location>
        <begin position="2487"/>
        <end position="2516"/>
    </location>
</feature>
<keyword evidence="6" id="KW-1185">Reference proteome</keyword>
<dbReference type="PROSITE" id="PS51783">
    <property type="entry name" value="PH_BEACH"/>
    <property type="match status" value="1"/>
</dbReference>
<dbReference type="SMART" id="SM00320">
    <property type="entry name" value="WD40"/>
    <property type="match status" value="2"/>
</dbReference>
<feature type="domain" description="BEACH" evidence="3">
    <location>
        <begin position="2656"/>
        <end position="2964"/>
    </location>
</feature>
<dbReference type="PANTHER" id="PTHR13743">
    <property type="entry name" value="BEIGE/BEACH-RELATED"/>
    <property type="match status" value="1"/>
</dbReference>
<feature type="repeat" description="WD" evidence="1">
    <location>
        <begin position="3199"/>
        <end position="3240"/>
    </location>
</feature>
<feature type="region of interest" description="Disordered" evidence="2">
    <location>
        <begin position="1"/>
        <end position="72"/>
    </location>
</feature>
<dbReference type="Gene3D" id="1.10.1540.10">
    <property type="entry name" value="BEACH domain"/>
    <property type="match status" value="1"/>
</dbReference>
<dbReference type="PANTHER" id="PTHR13743:SF163">
    <property type="entry name" value="BEACH DOMAIN-CONTAINING PROTEIN"/>
    <property type="match status" value="1"/>
</dbReference>
<dbReference type="InterPro" id="IPR023362">
    <property type="entry name" value="PH-BEACH_dom"/>
</dbReference>
<feature type="compositionally biased region" description="Low complexity" evidence="2">
    <location>
        <begin position="521"/>
        <end position="531"/>
    </location>
</feature>
<dbReference type="InterPro" id="IPR015943">
    <property type="entry name" value="WD40/YVTN_repeat-like_dom_sf"/>
</dbReference>
<feature type="region of interest" description="Disordered" evidence="2">
    <location>
        <begin position="1937"/>
        <end position="1966"/>
    </location>
</feature>
<proteinExistence type="predicted"/>
<name>A0A9W7A876_9STRA</name>
<dbReference type="InterPro" id="IPR031570">
    <property type="entry name" value="NBEA/BDCP_DUF4704"/>
</dbReference>
<feature type="region of interest" description="Disordered" evidence="2">
    <location>
        <begin position="2064"/>
        <end position="2083"/>
    </location>
</feature>
<dbReference type="Gene3D" id="2.130.10.10">
    <property type="entry name" value="YVTN repeat-like/Quinoprotein amine dehydrogenase"/>
    <property type="match status" value="1"/>
</dbReference>
<dbReference type="InterPro" id="IPR001680">
    <property type="entry name" value="WD40_rpt"/>
</dbReference>
<dbReference type="OrthoDB" id="26681at2759"/>
<dbReference type="Pfam" id="PF15787">
    <property type="entry name" value="DUF4704"/>
    <property type="match status" value="1"/>
</dbReference>
<evidence type="ECO:0000259" key="4">
    <source>
        <dbReference type="PROSITE" id="PS51783"/>
    </source>
</evidence>
<dbReference type="CDD" id="cd06071">
    <property type="entry name" value="Beach"/>
    <property type="match status" value="1"/>
</dbReference>
<evidence type="ECO:0000313" key="6">
    <source>
        <dbReference type="Proteomes" id="UP001165122"/>
    </source>
</evidence>
<dbReference type="InterPro" id="IPR050865">
    <property type="entry name" value="BEACH_Domain"/>
</dbReference>
<evidence type="ECO:0000259" key="3">
    <source>
        <dbReference type="PROSITE" id="PS50197"/>
    </source>
</evidence>
<dbReference type="Proteomes" id="UP001165122">
    <property type="component" value="Unassembled WGS sequence"/>
</dbReference>
<dbReference type="Pfam" id="PF20426">
    <property type="entry name" value="NBCH_WD40"/>
    <property type="match status" value="1"/>
</dbReference>
<sequence length="3436" mass="380128">MTTRKSSITELFKNLAKLGPTSRSSNGDSDSSSPSLPRGPLSPQSPSPLTPNSPFPLQPPSTPPPRTPPDFHFFEISTAEQRAEFAVASELAVKNYDFGSLKKIVEGYLTAKTESDGEGREEGEKGVIMLPKFLVDSLPSCNSPSILTSILTSIPWVRYYYRSNPHLLLPFLQKFPTTGKSSSLKIVYDIIIQRDDDVDGIVDGNCFTPHITLLSQLIESPSSTLTSCSASCSAACILSTTNPRLPLYILEIIIHLNGLDWNTVERCIQSFSIAESTMRKLIILAKGMSKNAKGEEDKLKVLKLLNALCEKQFFLNAARSELLFVGDIIPWVSEDNMKVSKEVCGLIRKIERKNPGETWDQEATLLMYQVHKDSCAILPVLELVSSLWQGINPGEKCRIIWLGVEEGASFVSDWVRSQDPQTPPTVYTPKNPLKCCKRWCKWLTNIIEKESENLDNVIPNPVFKTLTRLAIRPGVDSSCDFKNVMLSKQEKSQYFDDPTVDEWGERMSSANSSGRNSRVYSRYSGSSPISSTNERSSIPRTNTISSGPMNLLDTLFHLQKNNETVDDAFLILSVVTRHASVGCALFMEGETRNGAETKTTLLEEVSGKSVESSLCCCTQPYCEARVYLDMLRTIYDRIFASLDHFLSPKTTDFIHSSLNLLSCFSPLGFSFLRFLLINLGHHTKITRMLTKNTNLTSTVVSKLINALGSIYGKTLTCTHHERIPFSVNEERSLSEKYVKIEEKTLNIIRDATANKMDSTVIEAIFCLMNGGDLSFSPSRPSAMHHPNVLPLLFENFSSYSNKNKALTLKLIASLFTGRASVVNKTICTQNSSPLILFILETFSGLPAEAKIFARQILQEIGNFYITVSQVKKVFRLMQPTSPTNNSTPNNAISECRSEHLEDVLCAMGGMIPHHQDPNRYFILDGIASGFDVPELPQAVFNAGYSFCFGFKMDINAALPCNLFFFEDERGAVKVSFAKTRGGCVGISVTVRRNGNIETSLFQNVELTQGKWYRLGISHAISSSLTSGLNGGSKMTLVLVDMEDRHTKKAQTSRLKVPAPSFTKGGNVRGGFFAGGETQLFSGASGLIYGISFAIAAEQLEVLCRQKTVEHASIWGSKLALSVFVNSSSEDSDSDKRTLVRHLRGTRVATRLNFADALSCMGGLDTVMPIFAQLDLPVKLARSTDIAYEHNPNLSLSLLKLVTDLVSKSESCRATMRSHGGFGIVSYLLKNLDPRHMTRQLIDAMFVLESEVQEHPVLHESVVLDLIANFNLWVFAETDVQVYLLNRTKTAILNKESKFGTVMRNAVGVHSLLDSLVFHFWYYPPSSQGNWPKLDKVYTEKTKLHSATGGVIGRRAEGDDLAKIRNSLFSVVHALLNKPTDPRLIDSKETEAIVNSLIQTNVQDDSTRVQILQLILRILFNERQQISFVRCLRAAGFQALVTQIDHGSGTIQNLAVAIVIQVLHVYYIDPETVYPPRMQRSSQSSKALAGFNIYVPPPTLMRSLSSRTMDLGASGSGYGGMGAREAVDSWAPPTPTQNFYNPNAPPSNGPSNGTTGSEASSVSANSPTRQKILQNENMTGSWGLETQSTKSQNSKDDGAISLQSSASGLDSGNFATCVPALLNWMKNKLAYNEEILDSNNNIDPSNSIELLPPDKPSPEVILTCLTSAMFKFPTHAFYNNCVVNFDALGYENNIFTQCKLAFDSPNGGNSHGRRISQERLVDLLKELENDIKGRTNSTTTMRLTSDADADAEACENFLHLPKNGGHYITFHEFYAWYITFYVSPDINLDGAPNKRVIREGGAFVAALNYLRGSSVPEWLQLETLGNLMYVVECHENCLKLVSVLGWQQGLLKLLGGSAPVLELALCILCEIHVSLIGSTRQKVVLDSLTILKDTMSLIRIESMHGRLERGKEHGMVLLSMIAEALLELKFDVDLHSSTATSGGSTPRGSNDTTGGLFGKGKAGKKKGRVVPSDKALFDFMSIALEFILIPHQVGHGGSDGMMNGRLASQHLTLLSQFRLVNNLVELIGECESPGGGDILTDIRGLLRALVISLEQLYVIDDGSSVGLSSEGSVNSGSLERETELGPDDSFETLDSVVSQKPQPKFIPNKEIIKRTIYNLRSMLDDKKSGRSEEAVFVCVRLVDLLRREWAGGRGSRGSSGGSQLLRKVFEEFIFPVEDLTQLVYDLCSSNSYLLWENLSLNVPLKAKPLNTFIRDRSESALSESGVSDSGMSTGGVSEISDLDSVENIKIGAEDQSKNDTLNNDPTLLAIAAGLCVDSDLLDWAQWDKAFAENLAFSLRQEDEAVLSRLDDLGLSDQITTAMLRKMNAVNEITTYRAQEIEEDVRGKVFGMRVKNEKRLVEYTSKKAMKSSKARQRWQGILEEMASERGPWGKQQKAEERSFWILDDSRDERGLRLKFKRNLRGTTHRVASQLTRGRKGGANSNSAGEAEVGKDFGRQGLMNDLRKYQRRATMVLGEDYDELSVSAGLDDDHESVQGKGALSNIDSSKEGSAAEGRGASAMSYTFKNSYLVSTISRTLGDIEVKREGKKDVINFIMADKSLQRDPIVEVRGDTASWAWVTEPNESVSFNVKLLQSIRFRRYMQQPISLELAFADCTRLIFAFDSAKNCKEFHRVLRNVFKPKGMKPFLGMKPMQVLLKTKTSFNKKLVTKAWTQRSITNFDYLLALNDIAGRSIGDLTSYPVFPWVLSNYTSDKLDLNDPANYRDFKWPMGAQTEERREIARERYEGLASCYNPDELDARDALPPFHHGTHYSAPAFIIWYLMRLEPFTSMHIHLQNGRFDKPDRLFRSIEETYRSCQGVQGDVKEVIPEFFYLPDFLSNSNGLDLGKTQNGEEINDIKLPAWAKTPEDFIRINRSALESDHVSSNLHHWIDLVFGSNSRPPTIVNGGPGAVESCNVFFHLTYTDAVDLGRMKVEDPNLYETYVKQIENFGQAPSLLFSQPHPPRTSRKSAEEGSEGIVWPVASQPEPFVGHSLQASKRGEEARPSKTNTWKLGKVNPGPIINAFARQDWDSLITVAPGSIPSFNTLVHAEEDIENPFRFLHDVKFTGGKREGVGFGVNGGGGQLAGRNRLGMVGGEEVGVGGRDMNLTGATEPQHFTLAKVGPPTMYTCNHTDSAVLVYALERGSIIQTLLHHKDIVTCLHLTHVHLTPYLLTGSKDCTISIFPLLPTNLLPSTPLFTLYGHTEKINYLTTEPSLDICVSGSEDGNIIVHTLSKGRYVRTINCNNKDTANPNELSCGDNKQVKSSISWIAVTKRGLILTYSRARKVLSCFTINGKLLARRDGDGHGGEELKAFEMSVDGRCLIVGGEADGGGENNKILFLDSSTLKTLPTLPNVRNNRGYISCQNVVTCIKILRSSYSSPALNPANEAAIITDGVKGNEESLIFVGFENGEGWLIGHDKGYLRKRLEKQLQSLGFF</sequence>
<dbReference type="InterPro" id="IPR000409">
    <property type="entry name" value="BEACH_dom"/>
</dbReference>